<dbReference type="PROSITE" id="PS00888">
    <property type="entry name" value="CNMP_BINDING_1"/>
    <property type="match status" value="1"/>
</dbReference>
<dbReference type="CDD" id="cd00038">
    <property type="entry name" value="CAP_ED"/>
    <property type="match status" value="1"/>
</dbReference>
<gene>
    <name evidence="7" type="ORF">METESE_34420</name>
</gene>
<dbReference type="InterPro" id="IPR000595">
    <property type="entry name" value="cNMP-bd_dom"/>
</dbReference>
<dbReference type="Gene3D" id="2.30.30.60">
    <property type="match status" value="1"/>
</dbReference>
<dbReference type="Gene3D" id="1.10.287.1260">
    <property type="match status" value="1"/>
</dbReference>
<dbReference type="SUPFAM" id="SSF50182">
    <property type="entry name" value="Sm-like ribonucleoproteins"/>
    <property type="match status" value="1"/>
</dbReference>
<evidence type="ECO:0000259" key="6">
    <source>
        <dbReference type="PROSITE" id="PS50042"/>
    </source>
</evidence>
<dbReference type="PANTHER" id="PTHR30221">
    <property type="entry name" value="SMALL-CONDUCTANCE MECHANOSENSITIVE CHANNEL"/>
    <property type="match status" value="1"/>
</dbReference>
<evidence type="ECO:0000256" key="2">
    <source>
        <dbReference type="ARBA" id="ARBA00022692"/>
    </source>
</evidence>
<dbReference type="GO" id="GO:0016020">
    <property type="term" value="C:membrane"/>
    <property type="evidence" value="ECO:0007669"/>
    <property type="project" value="UniProtKB-SubCell"/>
</dbReference>
<dbReference type="InterPro" id="IPR045275">
    <property type="entry name" value="MscS_archaea/bacteria_type"/>
</dbReference>
<dbReference type="Proteomes" id="UP001228113">
    <property type="component" value="Chromosome"/>
</dbReference>
<dbReference type="GO" id="GO:0008381">
    <property type="term" value="F:mechanosensitive monoatomic ion channel activity"/>
    <property type="evidence" value="ECO:0007669"/>
    <property type="project" value="InterPro"/>
</dbReference>
<reference evidence="7" key="1">
    <citation type="journal article" date="2023" name="Int. J. Syst. Evol. Microbiol.">
        <title>Mesoterricola silvestris gen. nov., sp. nov., Mesoterricola sediminis sp. nov., Geothrix oryzae sp. nov., Geothrix edaphica sp. nov., Geothrix rubra sp. nov., and Geothrix limicola sp. nov., six novel members of Acidobacteriota isolated from soils.</title>
        <authorList>
            <person name="Itoh H."/>
            <person name="Sugisawa Y."/>
            <person name="Mise K."/>
            <person name="Xu Z."/>
            <person name="Kuniyasu M."/>
            <person name="Ushijima N."/>
            <person name="Kawano K."/>
            <person name="Kobayashi E."/>
            <person name="Shiratori Y."/>
            <person name="Masuda Y."/>
            <person name="Senoo K."/>
        </authorList>
    </citation>
    <scope>NUCLEOTIDE SEQUENCE</scope>
    <source>
        <strain evidence="7">W786</strain>
    </source>
</reference>
<dbReference type="InterPro" id="IPR006685">
    <property type="entry name" value="MscS_channel_2nd"/>
</dbReference>
<accession>A0AA48KDM4</accession>
<dbReference type="InterPro" id="IPR014710">
    <property type="entry name" value="RmlC-like_jellyroll"/>
</dbReference>
<dbReference type="Pfam" id="PF00924">
    <property type="entry name" value="MS_channel_2nd"/>
    <property type="match status" value="1"/>
</dbReference>
<evidence type="ECO:0000313" key="7">
    <source>
        <dbReference type="EMBL" id="BDU78484.1"/>
    </source>
</evidence>
<dbReference type="RefSeq" id="WP_243329024.1">
    <property type="nucleotide sequence ID" value="NZ_AP027081.1"/>
</dbReference>
<feature type="transmembrane region" description="Helical" evidence="5">
    <location>
        <begin position="78"/>
        <end position="98"/>
    </location>
</feature>
<evidence type="ECO:0000313" key="8">
    <source>
        <dbReference type="Proteomes" id="UP001228113"/>
    </source>
</evidence>
<keyword evidence="2 5" id="KW-0812">Transmembrane</keyword>
<proteinExistence type="predicted"/>
<dbReference type="PANTHER" id="PTHR30221:SF1">
    <property type="entry name" value="SMALL-CONDUCTANCE MECHANOSENSITIVE CHANNEL"/>
    <property type="match status" value="1"/>
</dbReference>
<feature type="domain" description="Cyclic nucleotide-binding" evidence="6">
    <location>
        <begin position="341"/>
        <end position="444"/>
    </location>
</feature>
<protein>
    <recommendedName>
        <fullName evidence="6">Cyclic nucleotide-binding domain-containing protein</fullName>
    </recommendedName>
</protein>
<dbReference type="Pfam" id="PF00027">
    <property type="entry name" value="cNMP_binding"/>
    <property type="match status" value="1"/>
</dbReference>
<keyword evidence="3 5" id="KW-1133">Transmembrane helix</keyword>
<keyword evidence="8" id="KW-1185">Reference proteome</keyword>
<dbReference type="Gene3D" id="2.60.120.10">
    <property type="entry name" value="Jelly Rolls"/>
    <property type="match status" value="1"/>
</dbReference>
<sequence length="471" mass="51140">MFRDLRTAVSVRRRVAAYALLLAALGLGAFTLGTQQHHPPFIRAATALFAVVGAYLGIRLFTWLLLDPLLSDRKTAVPGFARDLVVFALYVTAAVLLLNRMAGVQPGALLGTGAIAAAVVGLSLQETLGNLFAGISMQLDEAFRVGDWIEVTGNLRGGPGQETLVGQVETMTWRCVQMITENGDTTVIPNRILAQAVVTNLYAPSGLHRRTLKVTVQPHAGMHRTLAALEQALGGIPHHPHRKPEVVSHSFDMGGVVLELRWWSLGWRNGRAGNFLAVRLAQTVLNRLGVPLLGPHGATTPHVPPLVMKEGTVKDLLRKMNLPAEWATELQQGIVLRRAVPGEGIIREGDAGESLFMVMAGALQVVRVAERTEPYTGLFWEVLADLGPGDWFGEGSLLTGSPRSATIVAAAPCELVEMPKAALEACLKRNPQIIEGLADLMASREPRPEEAPRAASLHEEFLDRIRRWFRM</sequence>
<dbReference type="InterPro" id="IPR010920">
    <property type="entry name" value="LSM_dom_sf"/>
</dbReference>
<dbReference type="InterPro" id="IPR018490">
    <property type="entry name" value="cNMP-bd_dom_sf"/>
</dbReference>
<name>A0AA48KDM4_9BACT</name>
<dbReference type="EMBL" id="AP027081">
    <property type="protein sequence ID" value="BDU78484.1"/>
    <property type="molecule type" value="Genomic_DNA"/>
</dbReference>
<dbReference type="SMART" id="SM00100">
    <property type="entry name" value="cNMP"/>
    <property type="match status" value="1"/>
</dbReference>
<dbReference type="PROSITE" id="PS50042">
    <property type="entry name" value="CNMP_BINDING_3"/>
    <property type="match status" value="1"/>
</dbReference>
<dbReference type="AlphaFoldDB" id="A0AA48KDM4"/>
<dbReference type="PROSITE" id="PS00889">
    <property type="entry name" value="CNMP_BINDING_2"/>
    <property type="match status" value="1"/>
</dbReference>
<dbReference type="InterPro" id="IPR018488">
    <property type="entry name" value="cNMP-bd_CS"/>
</dbReference>
<evidence type="ECO:0000256" key="1">
    <source>
        <dbReference type="ARBA" id="ARBA00004370"/>
    </source>
</evidence>
<comment type="subcellular location">
    <subcellularLocation>
        <location evidence="1">Membrane</location>
    </subcellularLocation>
</comment>
<evidence type="ECO:0000256" key="4">
    <source>
        <dbReference type="ARBA" id="ARBA00023136"/>
    </source>
</evidence>
<evidence type="ECO:0000256" key="5">
    <source>
        <dbReference type="SAM" id="Phobius"/>
    </source>
</evidence>
<dbReference type="KEGG" id="msea:METESE_34420"/>
<evidence type="ECO:0000256" key="3">
    <source>
        <dbReference type="ARBA" id="ARBA00022989"/>
    </source>
</evidence>
<organism evidence="7 8">
    <name type="scientific">Mesoterricola sediminis</name>
    <dbReference type="NCBI Taxonomy" id="2927980"/>
    <lineage>
        <taxon>Bacteria</taxon>
        <taxon>Pseudomonadati</taxon>
        <taxon>Acidobacteriota</taxon>
        <taxon>Holophagae</taxon>
        <taxon>Holophagales</taxon>
        <taxon>Holophagaceae</taxon>
        <taxon>Mesoterricola</taxon>
    </lineage>
</organism>
<feature type="transmembrane region" description="Helical" evidence="5">
    <location>
        <begin position="41"/>
        <end position="66"/>
    </location>
</feature>
<dbReference type="PRINTS" id="PR00103">
    <property type="entry name" value="CAMPKINASE"/>
</dbReference>
<dbReference type="SUPFAM" id="SSF51206">
    <property type="entry name" value="cAMP-binding domain-like"/>
    <property type="match status" value="1"/>
</dbReference>
<dbReference type="InterPro" id="IPR023408">
    <property type="entry name" value="MscS_beta-dom_sf"/>
</dbReference>
<keyword evidence="4 5" id="KW-0472">Membrane</keyword>
<feature type="transmembrane region" description="Helical" evidence="5">
    <location>
        <begin position="104"/>
        <end position="124"/>
    </location>
</feature>